<feature type="chain" id="PRO_5034065866" evidence="1">
    <location>
        <begin position="18"/>
        <end position="352"/>
    </location>
</feature>
<sequence>MRTATMITLFSAGLTVATPLHQLFHNHAKKALVTDMVTDVVTVYVTGTAQVSTPAAEPTSVEAVFAEVSPTSVAVAATSAAVSSTPVAVVTPPKMEHVHTHPVSIVVPASSSAASSSTTSSAVEVSIPIATTSAAPTTVVSSTSVAAPSSVVTPSSVVPVVASVASSSSAAPASSPTDYASTAVFQHNQHRSNHSASDVAWNTTLAGFAATSAAKCIFKHDNVGYGQNIAAWGASNGVPSTTNAVSNAITEAWYNGEVGDFPFGVASVPLDSEGLYNGKDILHFSQVVWKGSESVGCASHECGPNTVLGSANYNSVYTVCNYYPAGNVGGEYITDVGVATGAIAEMFAPISV</sequence>
<evidence type="ECO:0000256" key="1">
    <source>
        <dbReference type="SAM" id="SignalP"/>
    </source>
</evidence>
<dbReference type="SUPFAM" id="SSF55797">
    <property type="entry name" value="PR-1-like"/>
    <property type="match status" value="1"/>
</dbReference>
<dbReference type="AlphaFoldDB" id="A0A8H8RD61"/>
<organism evidence="3 4">
    <name type="scientific">Lachnellula occidentalis</name>
    <dbReference type="NCBI Taxonomy" id="215460"/>
    <lineage>
        <taxon>Eukaryota</taxon>
        <taxon>Fungi</taxon>
        <taxon>Dikarya</taxon>
        <taxon>Ascomycota</taxon>
        <taxon>Pezizomycotina</taxon>
        <taxon>Leotiomycetes</taxon>
        <taxon>Helotiales</taxon>
        <taxon>Lachnaceae</taxon>
        <taxon>Lachnellula</taxon>
    </lineage>
</organism>
<dbReference type="OrthoDB" id="337038at2759"/>
<dbReference type="Gene3D" id="3.40.33.10">
    <property type="entry name" value="CAP"/>
    <property type="match status" value="1"/>
</dbReference>
<evidence type="ECO:0000259" key="2">
    <source>
        <dbReference type="SMART" id="SM00198"/>
    </source>
</evidence>
<dbReference type="PRINTS" id="PR00837">
    <property type="entry name" value="V5TPXLIKE"/>
</dbReference>
<comment type="caution">
    <text evidence="3">The sequence shown here is derived from an EMBL/GenBank/DDBJ whole genome shotgun (WGS) entry which is preliminary data.</text>
</comment>
<evidence type="ECO:0000313" key="4">
    <source>
        <dbReference type="Proteomes" id="UP000443090"/>
    </source>
</evidence>
<dbReference type="InterPro" id="IPR014044">
    <property type="entry name" value="CAP_dom"/>
</dbReference>
<keyword evidence="1" id="KW-0732">Signal</keyword>
<accession>A0A8H8RD61</accession>
<protein>
    <submittedName>
        <fullName evidence="3">Putative pathogenesis-related protein</fullName>
    </submittedName>
</protein>
<feature type="signal peptide" evidence="1">
    <location>
        <begin position="1"/>
        <end position="17"/>
    </location>
</feature>
<dbReference type="InterPro" id="IPR035940">
    <property type="entry name" value="CAP_sf"/>
</dbReference>
<dbReference type="PANTHER" id="PTHR10334">
    <property type="entry name" value="CYSTEINE-RICH SECRETORY PROTEIN-RELATED"/>
    <property type="match status" value="1"/>
</dbReference>
<gene>
    <name evidence="3" type="ORF">LOCC1_G008828</name>
</gene>
<dbReference type="EMBL" id="QGMI01001859">
    <property type="protein sequence ID" value="TVY32083.1"/>
    <property type="molecule type" value="Genomic_DNA"/>
</dbReference>
<dbReference type="Proteomes" id="UP000443090">
    <property type="component" value="Unassembled WGS sequence"/>
</dbReference>
<dbReference type="InterPro" id="IPR001283">
    <property type="entry name" value="CRISP-related"/>
</dbReference>
<feature type="domain" description="SCP" evidence="2">
    <location>
        <begin position="178"/>
        <end position="330"/>
    </location>
</feature>
<reference evidence="3 4" key="1">
    <citation type="submission" date="2018-05" db="EMBL/GenBank/DDBJ databases">
        <title>Genome sequencing and assembly of the regulated plant pathogen Lachnellula willkommii and related sister species for the development of diagnostic species identification markers.</title>
        <authorList>
            <person name="Giroux E."/>
            <person name="Bilodeau G."/>
        </authorList>
    </citation>
    <scope>NUCLEOTIDE SEQUENCE [LARGE SCALE GENOMIC DNA]</scope>
    <source>
        <strain evidence="3 4">CBS 160.35</strain>
    </source>
</reference>
<evidence type="ECO:0000313" key="3">
    <source>
        <dbReference type="EMBL" id="TVY32083.1"/>
    </source>
</evidence>
<dbReference type="SMART" id="SM00198">
    <property type="entry name" value="SCP"/>
    <property type="match status" value="1"/>
</dbReference>
<proteinExistence type="predicted"/>
<name>A0A8H8RD61_9HELO</name>
<dbReference type="Pfam" id="PF00188">
    <property type="entry name" value="CAP"/>
    <property type="match status" value="1"/>
</dbReference>
<keyword evidence="4" id="KW-1185">Reference proteome</keyword>